<proteinExistence type="inferred from homology"/>
<evidence type="ECO:0000256" key="2">
    <source>
        <dbReference type="PIRSR" id="PIRSR603782-1"/>
    </source>
</evidence>
<dbReference type="OrthoDB" id="270009at2759"/>
<dbReference type="KEGG" id="cme:CYME_CMO244C"/>
<dbReference type="OMA" id="FFGFTMC"/>
<dbReference type="AlphaFoldDB" id="M1V607"/>
<keyword evidence="3" id="KW-1015">Disulfide bond</keyword>
<dbReference type="GO" id="GO:0005739">
    <property type="term" value="C:mitochondrion"/>
    <property type="evidence" value="ECO:0007669"/>
    <property type="project" value="GOC"/>
</dbReference>
<dbReference type="CDD" id="cd02968">
    <property type="entry name" value="SCO"/>
    <property type="match status" value="1"/>
</dbReference>
<name>M1V607_CYAM1</name>
<dbReference type="GO" id="GO:0033617">
    <property type="term" value="P:mitochondrial respiratory chain complex IV assembly"/>
    <property type="evidence" value="ECO:0007669"/>
    <property type="project" value="TreeGrafter"/>
</dbReference>
<dbReference type="HOGENOM" id="CLU_050131_0_3_1"/>
<dbReference type="FunFam" id="3.40.30.10:FF:000013">
    <property type="entry name" value="Blast:Protein SCO1 homolog, mitochondrial"/>
    <property type="match status" value="1"/>
</dbReference>
<dbReference type="PANTHER" id="PTHR12151">
    <property type="entry name" value="ELECTRON TRANSPORT PROTIN SCO1/SENC FAMILY MEMBER"/>
    <property type="match status" value="1"/>
</dbReference>
<feature type="region of interest" description="Disordered" evidence="4">
    <location>
        <begin position="25"/>
        <end position="50"/>
    </location>
</feature>
<evidence type="ECO:0000313" key="6">
    <source>
        <dbReference type="Proteomes" id="UP000007014"/>
    </source>
</evidence>
<feature type="binding site" evidence="2">
    <location>
        <position position="136"/>
    </location>
    <ligand>
        <name>Cu cation</name>
        <dbReference type="ChEBI" id="CHEBI:23378"/>
    </ligand>
</feature>
<feature type="binding site" evidence="2">
    <location>
        <position position="132"/>
    </location>
    <ligand>
        <name>Cu cation</name>
        <dbReference type="ChEBI" id="CHEBI:23378"/>
    </ligand>
</feature>
<dbReference type="InterPro" id="IPR003782">
    <property type="entry name" value="SCO1/SenC"/>
</dbReference>
<gene>
    <name evidence="5" type="ORF">CYME_CMO244C</name>
</gene>
<dbReference type="PANTHER" id="PTHR12151:SF5">
    <property type="entry name" value="AT19154P"/>
    <property type="match status" value="1"/>
</dbReference>
<sequence>MLRSVSYGTLRQTVRRFRGNFLRRCSSAPESKPGRPSEPTHTTTGSSWRQGPVTWRSLAITTGVGAGIGFLYWQQKERKAKELERSVTAQVSSGKPAIGGPFQLVDARTRQTVTDADFRGRLPLFYFGFTHCPDVCPDELTKISKALALLDQRLGHDRVSATIAPVFISVDPERDTPDVVNEFLRNEEFDERFVGLTGSVEQCAAAARAFHVYYMKTDESEEDYLVDHSIITYLMGPDGDLLDYFGKNISAEEMAQRIEGHWKRMRLSLA</sequence>
<keyword evidence="6" id="KW-1185">Reference proteome</keyword>
<dbReference type="Gramene" id="CMO244CT">
    <property type="protein sequence ID" value="CMO244CT"/>
    <property type="gene ID" value="CMO244C"/>
</dbReference>
<dbReference type="EMBL" id="AP006497">
    <property type="protein sequence ID" value="BAM81590.1"/>
    <property type="molecule type" value="Genomic_DNA"/>
</dbReference>
<feature type="disulfide bond" description="Redox-active" evidence="3">
    <location>
        <begin position="132"/>
        <end position="136"/>
    </location>
</feature>
<dbReference type="STRING" id="280699.M1V607"/>
<feature type="compositionally biased region" description="Polar residues" evidence="4">
    <location>
        <begin position="39"/>
        <end position="49"/>
    </location>
</feature>
<dbReference type="InterPro" id="IPR036249">
    <property type="entry name" value="Thioredoxin-like_sf"/>
</dbReference>
<evidence type="ECO:0000256" key="4">
    <source>
        <dbReference type="SAM" id="MobiDB-lite"/>
    </source>
</evidence>
<organism evidence="5 6">
    <name type="scientific">Cyanidioschyzon merolae (strain NIES-3377 / 10D)</name>
    <name type="common">Unicellular red alga</name>
    <dbReference type="NCBI Taxonomy" id="280699"/>
    <lineage>
        <taxon>Eukaryota</taxon>
        <taxon>Rhodophyta</taxon>
        <taxon>Bangiophyceae</taxon>
        <taxon>Cyanidiales</taxon>
        <taxon>Cyanidiaceae</taxon>
        <taxon>Cyanidioschyzon</taxon>
    </lineage>
</organism>
<accession>M1V607</accession>
<feature type="binding site" evidence="2">
    <location>
        <position position="228"/>
    </location>
    <ligand>
        <name>Cu cation</name>
        <dbReference type="ChEBI" id="CHEBI:23378"/>
    </ligand>
</feature>
<dbReference type="Proteomes" id="UP000007014">
    <property type="component" value="Chromosome 15"/>
</dbReference>
<keyword evidence="2" id="KW-0186">Copper</keyword>
<dbReference type="eggNOG" id="KOG2792">
    <property type="taxonomic scope" value="Eukaryota"/>
</dbReference>
<dbReference type="Pfam" id="PF02630">
    <property type="entry name" value="SCO1-SenC"/>
    <property type="match status" value="1"/>
</dbReference>
<evidence type="ECO:0000256" key="1">
    <source>
        <dbReference type="ARBA" id="ARBA00010996"/>
    </source>
</evidence>
<dbReference type="RefSeq" id="XP_005537626.1">
    <property type="nucleotide sequence ID" value="XM_005537569.1"/>
</dbReference>
<dbReference type="Gene3D" id="3.40.30.10">
    <property type="entry name" value="Glutaredoxin"/>
    <property type="match status" value="1"/>
</dbReference>
<dbReference type="GO" id="GO:0046872">
    <property type="term" value="F:metal ion binding"/>
    <property type="evidence" value="ECO:0007669"/>
    <property type="project" value="UniProtKB-KW"/>
</dbReference>
<evidence type="ECO:0000313" key="5">
    <source>
        <dbReference type="EMBL" id="BAM81590.1"/>
    </source>
</evidence>
<reference evidence="5 6" key="2">
    <citation type="journal article" date="2007" name="BMC Biol.">
        <title>A 100%-complete sequence reveals unusually simple genomic features in the hot-spring red alga Cyanidioschyzon merolae.</title>
        <authorList>
            <person name="Nozaki H."/>
            <person name="Takano H."/>
            <person name="Misumi O."/>
            <person name="Terasawa K."/>
            <person name="Matsuzaki M."/>
            <person name="Maruyama S."/>
            <person name="Nishida K."/>
            <person name="Yagisawa F."/>
            <person name="Yoshida Y."/>
            <person name="Fujiwara T."/>
            <person name="Takio S."/>
            <person name="Tamura K."/>
            <person name="Chung S.J."/>
            <person name="Nakamura S."/>
            <person name="Kuroiwa H."/>
            <person name="Tanaka K."/>
            <person name="Sato N."/>
            <person name="Kuroiwa T."/>
        </authorList>
    </citation>
    <scope>NUCLEOTIDE SEQUENCE [LARGE SCALE GENOMIC DNA]</scope>
    <source>
        <strain evidence="5 6">10D</strain>
    </source>
</reference>
<dbReference type="GeneID" id="16995721"/>
<comment type="similarity">
    <text evidence="1">Belongs to the SCO1/2 family.</text>
</comment>
<dbReference type="SUPFAM" id="SSF52833">
    <property type="entry name" value="Thioredoxin-like"/>
    <property type="match status" value="1"/>
</dbReference>
<keyword evidence="2" id="KW-0479">Metal-binding</keyword>
<evidence type="ECO:0000256" key="3">
    <source>
        <dbReference type="PIRSR" id="PIRSR603782-2"/>
    </source>
</evidence>
<protein>
    <submittedName>
        <fullName evidence="5">Inner mitochondrial membrane protein Sco1p</fullName>
    </submittedName>
</protein>
<reference evidence="5 6" key="1">
    <citation type="journal article" date="2004" name="Nature">
        <title>Genome sequence of the ultrasmall unicellular red alga Cyanidioschyzon merolae 10D.</title>
        <authorList>
            <person name="Matsuzaki M."/>
            <person name="Misumi O."/>
            <person name="Shin-i T."/>
            <person name="Maruyama S."/>
            <person name="Takahara M."/>
            <person name="Miyagishima S."/>
            <person name="Mori T."/>
            <person name="Nishida K."/>
            <person name="Yagisawa F."/>
            <person name="Nishida K."/>
            <person name="Yoshida Y."/>
            <person name="Nishimura Y."/>
            <person name="Nakao S."/>
            <person name="Kobayashi T."/>
            <person name="Momoyama Y."/>
            <person name="Higashiyama T."/>
            <person name="Minoda A."/>
            <person name="Sano M."/>
            <person name="Nomoto H."/>
            <person name="Oishi K."/>
            <person name="Hayashi H."/>
            <person name="Ohta F."/>
            <person name="Nishizaka S."/>
            <person name="Haga S."/>
            <person name="Miura S."/>
            <person name="Morishita T."/>
            <person name="Kabeya Y."/>
            <person name="Terasawa K."/>
            <person name="Suzuki Y."/>
            <person name="Ishii Y."/>
            <person name="Asakawa S."/>
            <person name="Takano H."/>
            <person name="Ohta N."/>
            <person name="Kuroiwa H."/>
            <person name="Tanaka K."/>
            <person name="Shimizu N."/>
            <person name="Sugano S."/>
            <person name="Sato N."/>
            <person name="Nozaki H."/>
            <person name="Ogasawara N."/>
            <person name="Kohara Y."/>
            <person name="Kuroiwa T."/>
        </authorList>
    </citation>
    <scope>NUCLEOTIDE SEQUENCE [LARGE SCALE GENOMIC DNA]</scope>
    <source>
        <strain evidence="5 6">10D</strain>
    </source>
</reference>